<dbReference type="Pfam" id="PF21946">
    <property type="entry name" value="LppM"/>
    <property type="match status" value="1"/>
</dbReference>
<feature type="chain" id="PRO_5032623237" evidence="2">
    <location>
        <begin position="23"/>
        <end position="232"/>
    </location>
</feature>
<evidence type="ECO:0000313" key="4">
    <source>
        <dbReference type="EMBL" id="MYL20549.1"/>
    </source>
</evidence>
<feature type="domain" description="LppM" evidence="3">
    <location>
        <begin position="23"/>
        <end position="194"/>
    </location>
</feature>
<accession>A0A845DUQ2</accession>
<feature type="transmembrane region" description="Helical" evidence="1">
    <location>
        <begin position="205"/>
        <end position="223"/>
    </location>
</feature>
<organism evidence="4 5">
    <name type="scientific">Halobacillus litoralis</name>
    <dbReference type="NCBI Taxonomy" id="45668"/>
    <lineage>
        <taxon>Bacteria</taxon>
        <taxon>Bacillati</taxon>
        <taxon>Bacillota</taxon>
        <taxon>Bacilli</taxon>
        <taxon>Bacillales</taxon>
        <taxon>Bacillaceae</taxon>
        <taxon>Halobacillus</taxon>
    </lineage>
</organism>
<evidence type="ECO:0000256" key="1">
    <source>
        <dbReference type="SAM" id="Phobius"/>
    </source>
</evidence>
<keyword evidence="1" id="KW-0472">Membrane</keyword>
<dbReference type="RefSeq" id="WP_160837346.1">
    <property type="nucleotide sequence ID" value="NZ_WMET01000002.1"/>
</dbReference>
<dbReference type="OrthoDB" id="2988624at2"/>
<comment type="caution">
    <text evidence="4">The sequence shown here is derived from an EMBL/GenBank/DDBJ whole genome shotgun (WGS) entry which is preliminary data.</text>
</comment>
<name>A0A845DUQ2_9BACI</name>
<evidence type="ECO:0000256" key="2">
    <source>
        <dbReference type="SAM" id="SignalP"/>
    </source>
</evidence>
<dbReference type="AlphaFoldDB" id="A0A845DUQ2"/>
<sequence length="232" mass="25706">MRKRLGMLLLVSLLFISGCVQGDVKLTVNKDKSGDARVQIGVNEEEAGLFMDRMQGVIDEAEQDLESRGYQVDPYEEDGYVGFTAGKAFDNVEEIQVPDQLEQPAAAGIGDVMEGLPVEWSEEPGWFTTTYQVEAEMDLKNSGIMGGMQQMVSDQLDLTFTLDLPIAPEDHNADRVDGNELQWDIQTAGTTNMMVEIAVPNIRNIIITAVAALLIIGAVLFYMRKKRKTKQN</sequence>
<keyword evidence="1" id="KW-1133">Transmembrane helix</keyword>
<dbReference type="Proteomes" id="UP000460949">
    <property type="component" value="Unassembled WGS sequence"/>
</dbReference>
<evidence type="ECO:0000259" key="3">
    <source>
        <dbReference type="Pfam" id="PF21946"/>
    </source>
</evidence>
<gene>
    <name evidence="4" type="ORF">GLW04_11650</name>
</gene>
<dbReference type="InterPro" id="IPR053807">
    <property type="entry name" value="LppM"/>
</dbReference>
<protein>
    <submittedName>
        <fullName evidence="4">DUF3153 domain-containing protein</fullName>
    </submittedName>
</protein>
<keyword evidence="1" id="KW-0812">Transmembrane</keyword>
<evidence type="ECO:0000313" key="5">
    <source>
        <dbReference type="Proteomes" id="UP000460949"/>
    </source>
</evidence>
<dbReference type="EMBL" id="WMET01000002">
    <property type="protein sequence ID" value="MYL20549.1"/>
    <property type="molecule type" value="Genomic_DNA"/>
</dbReference>
<feature type="signal peptide" evidence="2">
    <location>
        <begin position="1"/>
        <end position="22"/>
    </location>
</feature>
<proteinExistence type="predicted"/>
<keyword evidence="2" id="KW-0732">Signal</keyword>
<dbReference type="PROSITE" id="PS51257">
    <property type="entry name" value="PROKAR_LIPOPROTEIN"/>
    <property type="match status" value="1"/>
</dbReference>
<reference evidence="4 5" key="1">
    <citation type="submission" date="2019-11" db="EMBL/GenBank/DDBJ databases">
        <title>Genome sequences of 17 halophilic strains isolated from different environments.</title>
        <authorList>
            <person name="Furrow R.E."/>
        </authorList>
    </citation>
    <scope>NUCLEOTIDE SEQUENCE [LARGE SCALE GENOMIC DNA]</scope>
    <source>
        <strain evidence="4 5">22511_23_Filter</strain>
    </source>
</reference>